<dbReference type="PANTHER" id="PTHR43482">
    <property type="entry name" value="PROTEIN AST1-RELATED"/>
    <property type="match status" value="1"/>
</dbReference>
<dbReference type="AlphaFoldDB" id="D7G0C3"/>
<dbReference type="PANTHER" id="PTHR43482:SF1">
    <property type="entry name" value="PROTEIN AST1-RELATED"/>
    <property type="match status" value="1"/>
</dbReference>
<dbReference type="Pfam" id="PF08240">
    <property type="entry name" value="ADH_N"/>
    <property type="match status" value="1"/>
</dbReference>
<gene>
    <name evidence="2" type="ORF">Esi_0040_0050</name>
</gene>
<feature type="domain" description="Enoyl reductase (ER)" evidence="1">
    <location>
        <begin position="11"/>
        <end position="255"/>
    </location>
</feature>
<protein>
    <recommendedName>
        <fullName evidence="1">Enoyl reductase (ER) domain-containing protein</fullName>
    </recommendedName>
</protein>
<dbReference type="STRING" id="2880.D7G0C3"/>
<name>D7G0C3_ECTSI</name>
<dbReference type="GO" id="GO:0016491">
    <property type="term" value="F:oxidoreductase activity"/>
    <property type="evidence" value="ECO:0007669"/>
    <property type="project" value="InterPro"/>
</dbReference>
<dbReference type="InterPro" id="IPR013154">
    <property type="entry name" value="ADH-like_N"/>
</dbReference>
<organism evidence="2 3">
    <name type="scientific">Ectocarpus siliculosus</name>
    <name type="common">Brown alga</name>
    <name type="synonym">Conferva siliculosa</name>
    <dbReference type="NCBI Taxonomy" id="2880"/>
    <lineage>
        <taxon>Eukaryota</taxon>
        <taxon>Sar</taxon>
        <taxon>Stramenopiles</taxon>
        <taxon>Ochrophyta</taxon>
        <taxon>PX clade</taxon>
        <taxon>Phaeophyceae</taxon>
        <taxon>Ectocarpales</taxon>
        <taxon>Ectocarpaceae</taxon>
        <taxon>Ectocarpus</taxon>
    </lineage>
</organism>
<dbReference type="Gene3D" id="3.40.50.720">
    <property type="entry name" value="NAD(P)-binding Rossmann-like Domain"/>
    <property type="match status" value="1"/>
</dbReference>
<dbReference type="eggNOG" id="KOG1198">
    <property type="taxonomic scope" value="Eukaryota"/>
</dbReference>
<sequence>MKCIECSALGGNIDEVLSMSSDAPKPGSEEVQKGKGKTMIVKVEACSLSRGDSIMLEGSCDLMLNPKLPFVPGMDICGVVEEVAENSEAFKVGDRIVATNGMTPTGGLAEYAVVQTNNAAKAPANITPVQASVLPNSPIAGLHAAKAAKLKEGDRVMVLGGSGGVGSALLQLVKDAKASFLATTSTAEALCLSLGADVVVNYRETNWYEDERYKAEPFDVVIDCVGWRDEWKEAYRRGVLKSGWNGGLSMRALCRAG</sequence>
<dbReference type="EMBL" id="FN649740">
    <property type="protein sequence ID" value="CBJ26650.1"/>
    <property type="molecule type" value="Genomic_DNA"/>
</dbReference>
<proteinExistence type="predicted"/>
<dbReference type="SUPFAM" id="SSF51735">
    <property type="entry name" value="NAD(P)-binding Rossmann-fold domains"/>
    <property type="match status" value="1"/>
</dbReference>
<dbReference type="EMBL" id="FN648597">
    <property type="protein sequence ID" value="CBJ26650.1"/>
    <property type="molecule type" value="Genomic_DNA"/>
</dbReference>
<dbReference type="SUPFAM" id="SSF50129">
    <property type="entry name" value="GroES-like"/>
    <property type="match status" value="1"/>
</dbReference>
<dbReference type="Pfam" id="PF00107">
    <property type="entry name" value="ADH_zinc_N"/>
    <property type="match status" value="1"/>
</dbReference>
<dbReference type="Gene3D" id="3.90.180.10">
    <property type="entry name" value="Medium-chain alcohol dehydrogenases, catalytic domain"/>
    <property type="match status" value="1"/>
</dbReference>
<evidence type="ECO:0000313" key="2">
    <source>
        <dbReference type="EMBL" id="CBJ26650.1"/>
    </source>
</evidence>
<dbReference type="InterPro" id="IPR013149">
    <property type="entry name" value="ADH-like_C"/>
</dbReference>
<dbReference type="InterPro" id="IPR052585">
    <property type="entry name" value="Lipid_raft_assoc_Zn_ADH"/>
</dbReference>
<dbReference type="InterPro" id="IPR036291">
    <property type="entry name" value="NAD(P)-bd_dom_sf"/>
</dbReference>
<reference evidence="2 3" key="1">
    <citation type="journal article" date="2010" name="Nature">
        <title>The Ectocarpus genome and the independent evolution of multicellularity in brown algae.</title>
        <authorList>
            <person name="Cock J.M."/>
            <person name="Sterck L."/>
            <person name="Rouze P."/>
            <person name="Scornet D."/>
            <person name="Allen A.E."/>
            <person name="Amoutzias G."/>
            <person name="Anthouard V."/>
            <person name="Artiguenave F."/>
            <person name="Aury J.M."/>
            <person name="Badger J.H."/>
            <person name="Beszteri B."/>
            <person name="Billiau K."/>
            <person name="Bonnet E."/>
            <person name="Bothwell J.H."/>
            <person name="Bowler C."/>
            <person name="Boyen C."/>
            <person name="Brownlee C."/>
            <person name="Carrano C.J."/>
            <person name="Charrier B."/>
            <person name="Cho G.Y."/>
            <person name="Coelho S.M."/>
            <person name="Collen J."/>
            <person name="Corre E."/>
            <person name="Da Silva C."/>
            <person name="Delage L."/>
            <person name="Delaroque N."/>
            <person name="Dittami S.M."/>
            <person name="Doulbeau S."/>
            <person name="Elias M."/>
            <person name="Farnham G."/>
            <person name="Gachon C.M."/>
            <person name="Gschloessl B."/>
            <person name="Heesch S."/>
            <person name="Jabbari K."/>
            <person name="Jubin C."/>
            <person name="Kawai H."/>
            <person name="Kimura K."/>
            <person name="Kloareg B."/>
            <person name="Kupper F.C."/>
            <person name="Lang D."/>
            <person name="Le Bail A."/>
            <person name="Leblanc C."/>
            <person name="Lerouge P."/>
            <person name="Lohr M."/>
            <person name="Lopez P.J."/>
            <person name="Martens C."/>
            <person name="Maumus F."/>
            <person name="Michel G."/>
            <person name="Miranda-Saavedra D."/>
            <person name="Morales J."/>
            <person name="Moreau H."/>
            <person name="Motomura T."/>
            <person name="Nagasato C."/>
            <person name="Napoli C.A."/>
            <person name="Nelson D.R."/>
            <person name="Nyvall-Collen P."/>
            <person name="Peters A.F."/>
            <person name="Pommier C."/>
            <person name="Potin P."/>
            <person name="Poulain J."/>
            <person name="Quesneville H."/>
            <person name="Read B."/>
            <person name="Rensing S.A."/>
            <person name="Ritter A."/>
            <person name="Rousvoal S."/>
            <person name="Samanta M."/>
            <person name="Samson G."/>
            <person name="Schroeder D.C."/>
            <person name="Segurens B."/>
            <person name="Strittmatter M."/>
            <person name="Tonon T."/>
            <person name="Tregear J.W."/>
            <person name="Valentin K."/>
            <person name="von Dassow P."/>
            <person name="Yamagishi T."/>
            <person name="Van de Peer Y."/>
            <person name="Wincker P."/>
        </authorList>
    </citation>
    <scope>NUCLEOTIDE SEQUENCE [LARGE SCALE GENOMIC DNA]</scope>
    <source>
        <strain evidence="3">Ec32 / CCAP1310/4</strain>
    </source>
</reference>
<accession>D7G0C3</accession>
<dbReference type="OMA" id="CTEGHAT"/>
<dbReference type="InParanoid" id="D7G0C3"/>
<dbReference type="InterPro" id="IPR011032">
    <property type="entry name" value="GroES-like_sf"/>
</dbReference>
<keyword evidence="3" id="KW-1185">Reference proteome</keyword>
<evidence type="ECO:0000313" key="3">
    <source>
        <dbReference type="Proteomes" id="UP000002630"/>
    </source>
</evidence>
<evidence type="ECO:0000259" key="1">
    <source>
        <dbReference type="SMART" id="SM00829"/>
    </source>
</evidence>
<dbReference type="OrthoDB" id="201656at2759"/>
<dbReference type="SMART" id="SM00829">
    <property type="entry name" value="PKS_ER"/>
    <property type="match status" value="1"/>
</dbReference>
<dbReference type="InterPro" id="IPR020843">
    <property type="entry name" value="ER"/>
</dbReference>
<dbReference type="Proteomes" id="UP000002630">
    <property type="component" value="Linkage Group LG15"/>
</dbReference>